<feature type="DNA-binding region" evidence="16">
    <location>
        <begin position="832"/>
        <end position="851"/>
    </location>
</feature>
<feature type="domain" description="AAA+ ATPase" evidence="18">
    <location>
        <begin position="358"/>
        <end position="654"/>
    </location>
</feature>
<evidence type="ECO:0000256" key="9">
    <source>
        <dbReference type="ARBA" id="ARBA00023125"/>
    </source>
</evidence>
<keyword evidence="13 16" id="KW-0413">Isomerase</keyword>
<organism evidence="19 20">
    <name type="scientific">Lachancea fermentati</name>
    <name type="common">Zygosaccharomyces fermentati</name>
    <dbReference type="NCBI Taxonomy" id="4955"/>
    <lineage>
        <taxon>Eukaryota</taxon>
        <taxon>Fungi</taxon>
        <taxon>Dikarya</taxon>
        <taxon>Ascomycota</taxon>
        <taxon>Saccharomycotina</taxon>
        <taxon>Saccharomycetes</taxon>
        <taxon>Saccharomycetales</taxon>
        <taxon>Saccharomycetaceae</taxon>
        <taxon>Lachancea</taxon>
    </lineage>
</organism>
<keyword evidence="12 16" id="KW-0234">DNA repair</keyword>
<evidence type="ECO:0000256" key="12">
    <source>
        <dbReference type="ARBA" id="ARBA00023204"/>
    </source>
</evidence>
<dbReference type="GO" id="GO:0006281">
    <property type="term" value="P:DNA repair"/>
    <property type="evidence" value="ECO:0007669"/>
    <property type="project" value="UniProtKB-UniRule"/>
</dbReference>
<dbReference type="EC" id="5.6.2.3" evidence="16"/>
<dbReference type="InterPro" id="IPR049163">
    <property type="entry name" value="Pif1-like_2B_dom"/>
</dbReference>
<keyword evidence="6 16" id="KW-0378">Hydrolase</keyword>
<keyword evidence="8 16" id="KW-0067">ATP-binding</keyword>
<dbReference type="GO" id="GO:0005743">
    <property type="term" value="C:mitochondrial inner membrane"/>
    <property type="evidence" value="ECO:0007669"/>
    <property type="project" value="UniProtKB-SubCell"/>
</dbReference>
<evidence type="ECO:0000256" key="10">
    <source>
        <dbReference type="ARBA" id="ARBA00023128"/>
    </source>
</evidence>
<dbReference type="InterPro" id="IPR010285">
    <property type="entry name" value="DNA_helicase_pif1-like_DEAD"/>
</dbReference>
<dbReference type="GO" id="GO:0016887">
    <property type="term" value="F:ATP hydrolysis activity"/>
    <property type="evidence" value="ECO:0007669"/>
    <property type="project" value="RHEA"/>
</dbReference>
<dbReference type="Pfam" id="PF21530">
    <property type="entry name" value="Pif1_2B_dom"/>
    <property type="match status" value="1"/>
</dbReference>
<evidence type="ECO:0000259" key="18">
    <source>
        <dbReference type="SMART" id="SM00382"/>
    </source>
</evidence>
<dbReference type="GO" id="GO:0005730">
    <property type="term" value="C:nucleolus"/>
    <property type="evidence" value="ECO:0007669"/>
    <property type="project" value="UniProtKB-SubCell"/>
</dbReference>
<evidence type="ECO:0000256" key="13">
    <source>
        <dbReference type="ARBA" id="ARBA00023235"/>
    </source>
</evidence>
<dbReference type="InterPro" id="IPR048293">
    <property type="entry name" value="PIF1_RRM3_pfh1"/>
</dbReference>
<evidence type="ECO:0000256" key="8">
    <source>
        <dbReference type="ARBA" id="ARBA00022840"/>
    </source>
</evidence>
<evidence type="ECO:0000256" key="5">
    <source>
        <dbReference type="ARBA" id="ARBA00022763"/>
    </source>
</evidence>
<keyword evidence="4 16" id="KW-0547">Nucleotide-binding</keyword>
<keyword evidence="10 16" id="KW-0496">Mitochondrion</keyword>
<evidence type="ECO:0000256" key="7">
    <source>
        <dbReference type="ARBA" id="ARBA00022806"/>
    </source>
</evidence>
<dbReference type="PANTHER" id="PTHR47642">
    <property type="entry name" value="ATP-DEPENDENT DNA HELICASE"/>
    <property type="match status" value="1"/>
</dbReference>
<dbReference type="InterPro" id="IPR051055">
    <property type="entry name" value="PIF1_helicase"/>
</dbReference>
<evidence type="ECO:0000256" key="16">
    <source>
        <dbReference type="HAMAP-Rule" id="MF_03176"/>
    </source>
</evidence>
<gene>
    <name evidence="16" type="primary">PIF1</name>
    <name evidence="19" type="ORF">LAFE_0A02168G</name>
</gene>
<keyword evidence="9 16" id="KW-0238">DNA-binding</keyword>
<dbReference type="SUPFAM" id="SSF52540">
    <property type="entry name" value="P-loop containing nucleoside triphosphate hydrolases"/>
    <property type="match status" value="2"/>
</dbReference>
<protein>
    <recommendedName>
        <fullName evidence="16">ATP-dependent DNA helicase PIF1</fullName>
        <ecNumber evidence="16">5.6.2.3</ecNumber>
    </recommendedName>
    <alternativeName>
        <fullName evidence="16">DNA 5'-3' helicase PIF1</fullName>
    </alternativeName>
    <alternativeName>
        <fullName evidence="16">DNA repair and recombination helicase PIF1</fullName>
    </alternativeName>
</protein>
<dbReference type="Proteomes" id="UP000190831">
    <property type="component" value="Chromosome A"/>
</dbReference>
<dbReference type="CDD" id="cd18809">
    <property type="entry name" value="SF1_C_RecD"/>
    <property type="match status" value="1"/>
</dbReference>
<keyword evidence="20" id="KW-1185">Reference proteome</keyword>
<dbReference type="STRING" id="4955.A0A1G4M6E1"/>
<comment type="subunit">
    <text evidence="16">Monomer. Interacts with telomerase.</text>
</comment>
<proteinExistence type="inferred from homology"/>
<dbReference type="FunFam" id="3.40.50.300:FF:001226">
    <property type="entry name" value="ATP-dependent DNA helicase PIF1"/>
    <property type="match status" value="1"/>
</dbReference>
<dbReference type="Gene3D" id="3.40.50.300">
    <property type="entry name" value="P-loop containing nucleotide triphosphate hydrolases"/>
    <property type="match status" value="1"/>
</dbReference>
<sequence length="950" mass="106991">MKIPCFKPSSIFPIPRRGSRSTVTHNLMKNHNTAYLSHTQTKRIKTWDSRELSQLLSDSDDWDDEPKQAVKQQLPMKETKYKTCESSDDDDIMQFFQESERLDTGRSRRSLKGATGELVCQRRHTSHLRNIGTRELHMTQSTQGAHCKESILKSSLRPIEPVLDLSSTLKTDNFSPVAKQEHIKSLASVSTTDYAIDASILGISGAAPHPPVSFRNEAVSQIPSTHYGNENMLSGYGSAMKSDHMASDPKYQTSPSRDKMKESPSDSLELSVGVNQVSESPDNTIDNSLEIIDSRRPAIRNKNHELVFLTQKTNSINSMAKEESIEPDNKILNTINKKLVQGLVLSEEQESVIDLAKQGYNIFYTGSAGTGKSVLLRVLIKTLRRMYGAGSVAVTASTGLAACNIGGITVHSFAGIGLGVGDERKLLKKVKRSKKHVHRWQNISALVVDEVSMIDGDLLDKLDFIARNLRKDQSPFGGIQIILSGDFFQLPPVNKRQEQATKFAFDSKAWKETIDVTIMLQKVFRQQGDSKFIKMLNEMRMGNIDSETEVEFRKLARPLPDDDIIPAELYSTRNEVERANNSRLHGLPGKTRLFQAIDGGDLRDEEAKEKLLANFLAPRELHLKVGAQVMMIKNIDETLVNGSLGKVIDFIDQNTFAFYEMVRNNSFISDEQMEDIRKGRGLSDKVNEEQEETNQKVIRKKSLKESFCKSGQSEPVEKLGETIFDFLKVGVNVNDPVVVNNIERKRQLLQELHEKSSDRKLPLVRFLTPDGSSRCVLVQPEDWAVEDENEKPLVSRVQLPLMLAWALSIHKSQGQTLPKVKVDLRRIFEKGQAYVALSRAVSREGLQVLNFSRHKVQAHDAVVKFYKTLMSANEAKKLFNDSKIRQSKLSFAPKSTKKMEKQSVGPRQDRIKELLMKKTKKTSKCEEINDLDTFPLFSSKKASSNEANQI</sequence>
<dbReference type="GO" id="GO:0043139">
    <property type="term" value="F:5'-3' DNA helicase activity"/>
    <property type="evidence" value="ECO:0007669"/>
    <property type="project" value="UniProtKB-UniRule"/>
</dbReference>
<feature type="region of interest" description="Disordered" evidence="17">
    <location>
        <begin position="234"/>
        <end position="268"/>
    </location>
</feature>
<keyword evidence="14 16" id="KW-0539">Nucleus</keyword>
<dbReference type="AlphaFoldDB" id="A0A1G4M6E1"/>
<evidence type="ECO:0000313" key="19">
    <source>
        <dbReference type="EMBL" id="SCV99392.1"/>
    </source>
</evidence>
<dbReference type="GO" id="GO:0003697">
    <property type="term" value="F:single-stranded DNA binding"/>
    <property type="evidence" value="ECO:0007669"/>
    <property type="project" value="UniProtKB-ARBA"/>
</dbReference>
<dbReference type="Pfam" id="PF05970">
    <property type="entry name" value="PIF1"/>
    <property type="match status" value="1"/>
</dbReference>
<dbReference type="HAMAP" id="MF_03176">
    <property type="entry name" value="PIF1"/>
    <property type="match status" value="1"/>
</dbReference>
<evidence type="ECO:0000256" key="3">
    <source>
        <dbReference type="ARBA" id="ARBA00004604"/>
    </source>
</evidence>
<accession>A0A1G4M6E1</accession>
<evidence type="ECO:0000256" key="2">
    <source>
        <dbReference type="ARBA" id="ARBA00004443"/>
    </source>
</evidence>
<evidence type="ECO:0000256" key="1">
    <source>
        <dbReference type="ARBA" id="ARBA00001946"/>
    </source>
</evidence>
<dbReference type="GO" id="GO:0010521">
    <property type="term" value="F:telomerase inhibitor activity"/>
    <property type="evidence" value="ECO:0007669"/>
    <property type="project" value="UniProtKB-UniRule"/>
</dbReference>
<dbReference type="SMART" id="SM00382">
    <property type="entry name" value="AAA"/>
    <property type="match status" value="1"/>
</dbReference>
<comment type="function">
    <text evidence="16">DNA-dependent ATPase and 5'-3' DNA helicase required for the maintenance of both mitochondrial and nuclear genome stability. Efficiently unwinds G-quadruplex (G4) DNA structures and forked RNA-DNA hybrids. Resolves G4 structures, preventing replication pausing and double-strand breaks (DSBs) at G4 motifs. Involved in the maintenance of telomeric DNA. Inhibits telomere elongation, de novo telomere formation and telomere addition to DSBs via catalytic inhibition of telomerase. Reduces the processivity of telomerase by displacing active telomerase from DNA ends. Releases telomerase by unwinding the short telomerase RNA/telomeric DNA hybrid that is the intermediate in the telomerase reaction. Involved in the maintenance of ribosomal (rDNA). Required for efficient fork arrest at the replicaion fork barrier within rDNA. Involved in the maintenance of mitochondrial (mtDNA). Required to maintain mtDNA under conditions that introduce dsDNA breaks in mtDNA, either preventing or repairing dsDNA breaks. May inhibit replication progression to allow time for repair. May have a general role in chromosomal replication by affecting Okazaki fragment maturation. May have a role in conjunction with DNA2 helicase/nuclease in 5'-flap extension during Okazaki fragment processing.</text>
</comment>
<keyword evidence="11 16" id="KW-0233">DNA recombination</keyword>
<dbReference type="GO" id="GO:0000723">
    <property type="term" value="P:telomere maintenance"/>
    <property type="evidence" value="ECO:0007669"/>
    <property type="project" value="InterPro"/>
</dbReference>
<comment type="cofactor">
    <cofactor evidence="1 16">
        <name>Mg(2+)</name>
        <dbReference type="ChEBI" id="CHEBI:18420"/>
    </cofactor>
</comment>
<comment type="subcellular location">
    <subcellularLocation>
        <location evidence="2">Mitochondrion inner membrane</location>
        <topology evidence="2">Peripheral membrane protein</topology>
        <orientation evidence="2">Matrix side</orientation>
    </subcellularLocation>
    <subcellularLocation>
        <location evidence="3">Nucleus</location>
        <location evidence="3">Nucleolus</location>
    </subcellularLocation>
    <subcellularLocation>
        <location evidence="16">Nucleus</location>
    </subcellularLocation>
    <subcellularLocation>
        <location evidence="16">Mitochondrion</location>
    </subcellularLocation>
</comment>
<evidence type="ECO:0000256" key="15">
    <source>
        <dbReference type="ARBA" id="ARBA00048954"/>
    </source>
</evidence>
<dbReference type="GO" id="GO:0160225">
    <property type="term" value="F:G-quadruplex unwinding activity"/>
    <property type="evidence" value="ECO:0007669"/>
    <property type="project" value="UniProtKB-UniRule"/>
</dbReference>
<evidence type="ECO:0000256" key="14">
    <source>
        <dbReference type="ARBA" id="ARBA00023242"/>
    </source>
</evidence>
<dbReference type="CDD" id="cd18037">
    <property type="entry name" value="DEXSc_Pif1_like"/>
    <property type="match status" value="1"/>
</dbReference>
<feature type="binding site" evidence="16">
    <location>
        <begin position="366"/>
        <end position="373"/>
    </location>
    <ligand>
        <name>ATP</name>
        <dbReference type="ChEBI" id="CHEBI:30616"/>
    </ligand>
</feature>
<dbReference type="PANTHER" id="PTHR47642:SF5">
    <property type="entry name" value="ATP-DEPENDENT DNA HELICASE"/>
    <property type="match status" value="1"/>
</dbReference>
<keyword evidence="7 16" id="KW-0347">Helicase</keyword>
<dbReference type="GO" id="GO:0032211">
    <property type="term" value="P:negative regulation of telomere maintenance via telomerase"/>
    <property type="evidence" value="ECO:0007669"/>
    <property type="project" value="UniProtKB-UniRule"/>
</dbReference>
<evidence type="ECO:0000256" key="4">
    <source>
        <dbReference type="ARBA" id="ARBA00022741"/>
    </source>
</evidence>
<dbReference type="InterPro" id="IPR003593">
    <property type="entry name" value="AAA+_ATPase"/>
</dbReference>
<dbReference type="GO" id="GO:0005524">
    <property type="term" value="F:ATP binding"/>
    <property type="evidence" value="ECO:0007669"/>
    <property type="project" value="UniProtKB-UniRule"/>
</dbReference>
<comment type="similarity">
    <text evidence="16">Belongs to the helicase family. PIF1 subfamily.</text>
</comment>
<comment type="catalytic activity">
    <reaction evidence="15 16">
        <text>ATP + H2O = ADP + phosphate + H(+)</text>
        <dbReference type="Rhea" id="RHEA:13065"/>
        <dbReference type="ChEBI" id="CHEBI:15377"/>
        <dbReference type="ChEBI" id="CHEBI:15378"/>
        <dbReference type="ChEBI" id="CHEBI:30616"/>
        <dbReference type="ChEBI" id="CHEBI:43474"/>
        <dbReference type="ChEBI" id="CHEBI:456216"/>
        <dbReference type="EC" id="5.6.2.3"/>
    </reaction>
</comment>
<reference evidence="19 20" key="1">
    <citation type="submission" date="2016-03" db="EMBL/GenBank/DDBJ databases">
        <authorList>
            <person name="Devillers H."/>
        </authorList>
    </citation>
    <scope>NUCLEOTIDE SEQUENCE [LARGE SCALE GENOMIC DNA]</scope>
    <source>
        <strain evidence="19">CBS 6772</strain>
    </source>
</reference>
<evidence type="ECO:0000256" key="6">
    <source>
        <dbReference type="ARBA" id="ARBA00022801"/>
    </source>
</evidence>
<evidence type="ECO:0000256" key="17">
    <source>
        <dbReference type="SAM" id="MobiDB-lite"/>
    </source>
</evidence>
<evidence type="ECO:0000256" key="11">
    <source>
        <dbReference type="ARBA" id="ARBA00023172"/>
    </source>
</evidence>
<dbReference type="GO" id="GO:0051880">
    <property type="term" value="F:G-quadruplex DNA binding"/>
    <property type="evidence" value="ECO:0007669"/>
    <property type="project" value="UniProtKB-UniRule"/>
</dbReference>
<name>A0A1G4M6E1_LACFM</name>
<evidence type="ECO:0000313" key="20">
    <source>
        <dbReference type="Proteomes" id="UP000190831"/>
    </source>
</evidence>
<dbReference type="EMBL" id="LT598487">
    <property type="protein sequence ID" value="SCV99392.1"/>
    <property type="molecule type" value="Genomic_DNA"/>
</dbReference>
<dbReference type="OMA" id="VQPEDWA"/>
<keyword evidence="5 16" id="KW-0227">DNA damage</keyword>
<dbReference type="InterPro" id="IPR027417">
    <property type="entry name" value="P-loop_NTPase"/>
</dbReference>
<dbReference type="OrthoDB" id="432234at2759"/>
<dbReference type="GO" id="GO:0006310">
    <property type="term" value="P:DNA recombination"/>
    <property type="evidence" value="ECO:0007669"/>
    <property type="project" value="UniProtKB-UniRule"/>
</dbReference>